<feature type="compositionally biased region" description="Polar residues" evidence="1">
    <location>
        <begin position="100"/>
        <end position="115"/>
    </location>
</feature>
<evidence type="ECO:0000313" key="2">
    <source>
        <dbReference type="EMBL" id="BAU47982.1"/>
    </source>
</evidence>
<name>A0A1B4V5Y2_9GAMM</name>
<gene>
    <name evidence="2" type="ORF">SVA_1417</name>
</gene>
<evidence type="ECO:0000313" key="3">
    <source>
        <dbReference type="Proteomes" id="UP000218899"/>
    </source>
</evidence>
<sequence length="122" mass="12942">MRRSVLGCSHVSPSTPDSNQRTCDPDTGCCAPEPVPPEEIMKYRSIAAADSSRNLPPRTSGMLSGQDVLSVPDMYWKIALQRAGLGVGYLPPFQAPVRSSSVAWSNHGSPTSTRVPSARSGG</sequence>
<accession>A0A1B4V5Y2</accession>
<feature type="region of interest" description="Disordered" evidence="1">
    <location>
        <begin position="1"/>
        <end position="26"/>
    </location>
</feature>
<keyword evidence="3" id="KW-1185">Reference proteome</keyword>
<feature type="region of interest" description="Disordered" evidence="1">
    <location>
        <begin position="100"/>
        <end position="122"/>
    </location>
</feature>
<feature type="compositionally biased region" description="Polar residues" evidence="1">
    <location>
        <begin position="11"/>
        <end position="22"/>
    </location>
</feature>
<dbReference type="EMBL" id="AP014936">
    <property type="protein sequence ID" value="BAU47982.1"/>
    <property type="molecule type" value="Genomic_DNA"/>
</dbReference>
<dbReference type="AlphaFoldDB" id="A0A1B4V5Y2"/>
<dbReference type="Proteomes" id="UP000218899">
    <property type="component" value="Chromosome"/>
</dbReference>
<dbReference type="KEGG" id="sva:SVA_1417"/>
<reference evidence="2 3" key="1">
    <citation type="submission" date="2015-08" db="EMBL/GenBank/DDBJ databases">
        <title>Complete genome sequence of Sulfurifustis variabilis.</title>
        <authorList>
            <person name="Miura A."/>
            <person name="Kojima H."/>
            <person name="Fukui M."/>
        </authorList>
    </citation>
    <scope>NUCLEOTIDE SEQUENCE [LARGE SCALE GENOMIC DNA]</scope>
    <source>
        <strain evidence="3">skN76</strain>
    </source>
</reference>
<organism evidence="2 3">
    <name type="scientific">Sulfurifustis variabilis</name>
    <dbReference type="NCBI Taxonomy" id="1675686"/>
    <lineage>
        <taxon>Bacteria</taxon>
        <taxon>Pseudomonadati</taxon>
        <taxon>Pseudomonadota</taxon>
        <taxon>Gammaproteobacteria</taxon>
        <taxon>Acidiferrobacterales</taxon>
        <taxon>Acidiferrobacteraceae</taxon>
        <taxon>Sulfurifustis</taxon>
    </lineage>
</organism>
<evidence type="ECO:0000256" key="1">
    <source>
        <dbReference type="SAM" id="MobiDB-lite"/>
    </source>
</evidence>
<proteinExistence type="predicted"/>
<protein>
    <submittedName>
        <fullName evidence="2">LysR family transcriptional regulator</fullName>
    </submittedName>
</protein>